<accession>A0A2D0KA72</accession>
<dbReference type="PANTHER" id="PTHR38009">
    <property type="entry name" value="CONSERVED HYPOTHETICAL PHAGE TAIL PROTEIN"/>
    <property type="match status" value="1"/>
</dbReference>
<dbReference type="GO" id="GO:0005198">
    <property type="term" value="F:structural molecule activity"/>
    <property type="evidence" value="ECO:0007669"/>
    <property type="project" value="InterPro"/>
</dbReference>
<comment type="caution">
    <text evidence="1">The sequence shown here is derived from an EMBL/GenBank/DDBJ whole genome shotgun (WGS) entry which is preliminary data.</text>
</comment>
<dbReference type="EMBL" id="NJAK01000002">
    <property type="protein sequence ID" value="PHM60359.1"/>
    <property type="molecule type" value="Genomic_DNA"/>
</dbReference>
<dbReference type="PANTHER" id="PTHR38009:SF1">
    <property type="entry name" value="CONSERVED HYPOTHETICAL PHAGE TAIL PROTEIN"/>
    <property type="match status" value="1"/>
</dbReference>
<evidence type="ECO:0000313" key="1">
    <source>
        <dbReference type="EMBL" id="PHM60359.1"/>
    </source>
</evidence>
<keyword evidence="2" id="KW-1185">Reference proteome</keyword>
<dbReference type="RefSeq" id="WP_099119056.1">
    <property type="nucleotide sequence ID" value="NZ_NJAK01000002.1"/>
</dbReference>
<dbReference type="NCBIfam" id="TIGR02241">
    <property type="entry name" value="conserved hypothetical phage tail region protein"/>
    <property type="match status" value="1"/>
</dbReference>
<evidence type="ECO:0000313" key="2">
    <source>
        <dbReference type="Proteomes" id="UP000222168"/>
    </source>
</evidence>
<dbReference type="Proteomes" id="UP000222168">
    <property type="component" value="Unassembled WGS sequence"/>
</dbReference>
<dbReference type="InterPro" id="IPR011747">
    <property type="entry name" value="CHP02241"/>
</dbReference>
<reference evidence="1 2" key="1">
    <citation type="journal article" date="2017" name="Nat. Microbiol.">
        <title>Natural product diversity associated with the nematode symbionts Photorhabdus and Xenorhabdus.</title>
        <authorList>
            <person name="Tobias N.J."/>
            <person name="Wolff H."/>
            <person name="Djahanschiri B."/>
            <person name="Grundmann F."/>
            <person name="Kronenwerth M."/>
            <person name="Shi Y.M."/>
            <person name="Simonyi S."/>
            <person name="Grun P."/>
            <person name="Shapiro-Ilan D."/>
            <person name="Pidot S.J."/>
            <person name="Stinear T.P."/>
            <person name="Ebersberger I."/>
            <person name="Bode H.B."/>
        </authorList>
    </citation>
    <scope>NUCLEOTIDE SEQUENCE [LARGE SCALE GENOMIC DNA]</scope>
    <source>
        <strain evidence="1 2">DSM 22670</strain>
    </source>
</reference>
<sequence length="149" mass="16767">MTTSTEQIANQYPLPNYRFLVSFGSEKIAFNNISGLEINHDVIEYKDGIGNYFKMPGQRHAVNITLRKGIFPKDTHLFTWMSSIQLNQVEKKDILISLTDDTGQKILMSWSVTNAFPTKLTIPSFDATSNEIAVEEISLTADMIKAHAP</sequence>
<dbReference type="OrthoDB" id="9790161at2"/>
<dbReference type="AlphaFoldDB" id="A0A2D0KA72"/>
<name>A0A2D0KA72_9GAMM</name>
<organism evidence="1 2">
    <name type="scientific">Xenorhabdus ishibashii</name>
    <dbReference type="NCBI Taxonomy" id="1034471"/>
    <lineage>
        <taxon>Bacteria</taxon>
        <taxon>Pseudomonadati</taxon>
        <taxon>Pseudomonadota</taxon>
        <taxon>Gammaproteobacteria</taxon>
        <taxon>Enterobacterales</taxon>
        <taxon>Morganellaceae</taxon>
        <taxon>Xenorhabdus</taxon>
    </lineage>
</organism>
<dbReference type="Pfam" id="PF06841">
    <property type="entry name" value="Phage_T4_gp19"/>
    <property type="match status" value="1"/>
</dbReference>
<gene>
    <name evidence="1" type="ORF">Xish_03506</name>
</gene>
<protein>
    <submittedName>
        <fullName evidence="1">Phage tail protein</fullName>
    </submittedName>
</protein>
<proteinExistence type="predicted"/>
<dbReference type="InterPro" id="IPR010667">
    <property type="entry name" value="Phage_T4_Gp19"/>
</dbReference>